<dbReference type="InterPro" id="IPR012338">
    <property type="entry name" value="Beta-lactam/transpept-like"/>
</dbReference>
<feature type="chain" id="PRO_5012858607" evidence="4">
    <location>
        <begin position="21"/>
        <end position="511"/>
    </location>
</feature>
<gene>
    <name evidence="6" type="ORF">Xmir_02371</name>
</gene>
<name>A0A2D0JPN4_9GAMM</name>
<dbReference type="GO" id="GO:0016020">
    <property type="term" value="C:membrane"/>
    <property type="evidence" value="ECO:0007669"/>
    <property type="project" value="UniProtKB-SubCell"/>
</dbReference>
<evidence type="ECO:0000256" key="1">
    <source>
        <dbReference type="ARBA" id="ARBA00004370"/>
    </source>
</evidence>
<feature type="transmembrane region" description="Helical" evidence="3">
    <location>
        <begin position="471"/>
        <end position="494"/>
    </location>
</feature>
<feature type="transmembrane region" description="Helical" evidence="3">
    <location>
        <begin position="432"/>
        <end position="451"/>
    </location>
</feature>
<evidence type="ECO:0000259" key="5">
    <source>
        <dbReference type="Pfam" id="PF00144"/>
    </source>
</evidence>
<accession>A0A2D0JPN4</accession>
<keyword evidence="4" id="KW-0732">Signal</keyword>
<feature type="transmembrane region" description="Helical" evidence="3">
    <location>
        <begin position="395"/>
        <end position="412"/>
    </location>
</feature>
<dbReference type="PANTHER" id="PTHR46825:SF11">
    <property type="entry name" value="PENICILLIN-BINDING PROTEIN 4"/>
    <property type="match status" value="1"/>
</dbReference>
<dbReference type="Pfam" id="PF00144">
    <property type="entry name" value="Beta-lactamase"/>
    <property type="match status" value="1"/>
</dbReference>
<keyword evidence="7" id="KW-1185">Reference proteome</keyword>
<evidence type="ECO:0000313" key="6">
    <source>
        <dbReference type="EMBL" id="PHM48299.1"/>
    </source>
</evidence>
<dbReference type="EMBL" id="NITZ01000011">
    <property type="protein sequence ID" value="PHM48299.1"/>
    <property type="molecule type" value="Genomic_DNA"/>
</dbReference>
<proteinExistence type="predicted"/>
<dbReference type="OrthoDB" id="5377431at2"/>
<keyword evidence="3" id="KW-1133">Transmembrane helix</keyword>
<dbReference type="Proteomes" id="UP000221980">
    <property type="component" value="Unassembled WGS sequence"/>
</dbReference>
<evidence type="ECO:0000256" key="2">
    <source>
        <dbReference type="ARBA" id="ARBA00023136"/>
    </source>
</evidence>
<protein>
    <submittedName>
        <fullName evidence="6">Putative penicillin binding protein</fullName>
    </submittedName>
</protein>
<dbReference type="SUPFAM" id="SSF56601">
    <property type="entry name" value="beta-lactamase/transpeptidase-like"/>
    <property type="match status" value="1"/>
</dbReference>
<dbReference type="AlphaFoldDB" id="A0A2D0JPN4"/>
<evidence type="ECO:0000256" key="4">
    <source>
        <dbReference type="SAM" id="SignalP"/>
    </source>
</evidence>
<evidence type="ECO:0000256" key="3">
    <source>
        <dbReference type="SAM" id="Phobius"/>
    </source>
</evidence>
<evidence type="ECO:0000313" key="7">
    <source>
        <dbReference type="Proteomes" id="UP000221980"/>
    </source>
</evidence>
<dbReference type="PANTHER" id="PTHR46825">
    <property type="entry name" value="D-ALANYL-D-ALANINE-CARBOXYPEPTIDASE/ENDOPEPTIDASE AMPH"/>
    <property type="match status" value="1"/>
</dbReference>
<feature type="domain" description="Beta-lactamase-related" evidence="5">
    <location>
        <begin position="54"/>
        <end position="358"/>
    </location>
</feature>
<comment type="caution">
    <text evidence="6">The sequence shown here is derived from an EMBL/GenBank/DDBJ whole genome shotgun (WGS) entry which is preliminary data.</text>
</comment>
<sequence>MKIRLLVIFFSIIFMTASFAKSEPTNHIEPNNHIGQNSHIEPNNHTELKKQLIDYMEVGKIPGLSLVIIDKHNKTHLITLGKQNENQDGDIKQETVFELGSTSKAFTGLIAAQLIEEGKIKQETTVSSVLPSLSFYTDNQPIEVSFIQLLNHSSGIPFSSVDFIYGGNSSDSLENMINRIERIDLQNSPGTLYSYATINYDIAARMMEVVTQQPYSELLKKYVLTPLKMNDTSVDVMVNHKATGYQISYLAPRPYDAPFFISNVPAGYIQTNAIDMAKWLRFLLKDNDSPLSKYKKRMFEPNTQLSTNEGEDVHYALGWSINNDKIYHTGMNPNFSSFIGMNTQSNVAVAVMANVNSNVTFTIGEQILKQLSSGDGTINLTSANDVELFDTFDRVFIALGVLLFLSLLIIIFRIYRNSITKKSRHLSGAKKVIVIISILACLGLTLLSFVFPSVLLNMSWNSLIIWMPMSFILMSTLLILTLIMSLIHLLIIFFRHISYAKNQNKQEHVND</sequence>
<organism evidence="6 7">
    <name type="scientific">Xenorhabdus miraniensis</name>
    <dbReference type="NCBI Taxonomy" id="351674"/>
    <lineage>
        <taxon>Bacteria</taxon>
        <taxon>Pseudomonadati</taxon>
        <taxon>Pseudomonadota</taxon>
        <taxon>Gammaproteobacteria</taxon>
        <taxon>Enterobacterales</taxon>
        <taxon>Morganellaceae</taxon>
        <taxon>Xenorhabdus</taxon>
    </lineage>
</organism>
<comment type="subcellular location">
    <subcellularLocation>
        <location evidence="1">Membrane</location>
    </subcellularLocation>
</comment>
<dbReference type="InterPro" id="IPR001466">
    <property type="entry name" value="Beta-lactam-related"/>
</dbReference>
<keyword evidence="3" id="KW-0812">Transmembrane</keyword>
<feature type="signal peptide" evidence="4">
    <location>
        <begin position="1"/>
        <end position="20"/>
    </location>
</feature>
<dbReference type="Gene3D" id="3.40.710.10">
    <property type="entry name" value="DD-peptidase/beta-lactamase superfamily"/>
    <property type="match status" value="1"/>
</dbReference>
<keyword evidence="2 3" id="KW-0472">Membrane</keyword>
<reference evidence="6 7" key="1">
    <citation type="journal article" date="2017" name="Nat. Microbiol.">
        <title>Natural product diversity associated with the nematode symbionts Photorhabdus and Xenorhabdus.</title>
        <authorList>
            <person name="Tobias N.J."/>
            <person name="Wolff H."/>
            <person name="Djahanschiri B."/>
            <person name="Grundmann F."/>
            <person name="Kronenwerth M."/>
            <person name="Shi Y.M."/>
            <person name="Simonyi S."/>
            <person name="Grun P."/>
            <person name="Shapiro-Ilan D."/>
            <person name="Pidot S.J."/>
            <person name="Stinear T.P."/>
            <person name="Ebersberger I."/>
            <person name="Bode H.B."/>
        </authorList>
    </citation>
    <scope>NUCLEOTIDE SEQUENCE [LARGE SCALE GENOMIC DNA]</scope>
    <source>
        <strain evidence="6 7">DSM 17902</strain>
    </source>
</reference>
<dbReference type="InterPro" id="IPR050491">
    <property type="entry name" value="AmpC-like"/>
</dbReference>